<dbReference type="RefSeq" id="WP_081754018.1">
    <property type="nucleotide sequence ID" value="NZ_CP049140.1"/>
</dbReference>
<proteinExistence type="predicted"/>
<gene>
    <name evidence="2" type="ORF">G5B91_04615</name>
    <name evidence="1" type="ORF">I5I61_10865</name>
</gene>
<dbReference type="Proteomes" id="UP000501063">
    <property type="component" value="Chromosome"/>
</dbReference>
<dbReference type="Proteomes" id="UP000608450">
    <property type="component" value="Unassembled WGS sequence"/>
</dbReference>
<dbReference type="Pfam" id="PF12059">
    <property type="entry name" value="DUF3540"/>
    <property type="match status" value="1"/>
</dbReference>
<name>A0A6G6IRI8_PSENT</name>
<evidence type="ECO:0000313" key="1">
    <source>
        <dbReference type="EMBL" id="MBG6287945.1"/>
    </source>
</evidence>
<evidence type="ECO:0000313" key="2">
    <source>
        <dbReference type="EMBL" id="QIE85587.1"/>
    </source>
</evidence>
<evidence type="ECO:0000313" key="3">
    <source>
        <dbReference type="Proteomes" id="UP000501063"/>
    </source>
</evidence>
<keyword evidence="4" id="KW-1185">Reference proteome</keyword>
<reference evidence="2 3" key="1">
    <citation type="submission" date="2020-02" db="EMBL/GenBank/DDBJ databases">
        <title>Integrative conjugative elements (ICEs) and plasmids drive adaptation of Pseudomonas nitroreducens strain HBP1 to wastewater environment.</title>
        <authorList>
            <person name="Sentchilo V."/>
            <person name="Carraro N."/>
            <person name="Bertelli C."/>
            <person name="van der Meer J.R."/>
        </authorList>
    </citation>
    <scope>NUCLEOTIDE SEQUENCE [LARGE SCALE GENOMIC DNA]</scope>
    <source>
        <strain evidence="2 3">HBP1</strain>
    </source>
</reference>
<sequence length="208" mass="22814">MNTSRTLLKKPLPPTYEPTGRIIETAGERGFLVARGQLRQICTQAFGCLVRPNAGDRVLLADVDGDTFILSVLERPGTERPTLRLPYGLDIESGAKVRITGTAVELAPETLRLRARELDCQAATLTYSCGEARGFIGIGKLVGRTLELLADKWVQISKQSFRISEQLECVRAGELDCEATQSLRLHGKNTLISADQLSKLDARQIHIG</sequence>
<reference evidence="1 4" key="2">
    <citation type="submission" date="2020-11" db="EMBL/GenBank/DDBJ databases">
        <title>Enhanced detection system for hospital associated transmission using whole genome sequencing surveillance.</title>
        <authorList>
            <person name="Harrison L.H."/>
            <person name="Van Tyne D."/>
            <person name="Marsh J.W."/>
            <person name="Griffith M.P."/>
            <person name="Snyder D.J."/>
            <person name="Cooper V.S."/>
            <person name="Mustapha M."/>
        </authorList>
    </citation>
    <scope>NUCLEOTIDE SEQUENCE [LARGE SCALE GENOMIC DNA]</scope>
    <source>
        <strain evidence="1 4">PSA00705</strain>
    </source>
</reference>
<accession>A0A6G6IRI8</accession>
<evidence type="ECO:0000313" key="4">
    <source>
        <dbReference type="Proteomes" id="UP000608450"/>
    </source>
</evidence>
<dbReference type="EMBL" id="JADTFC010000021">
    <property type="protein sequence ID" value="MBG6287945.1"/>
    <property type="molecule type" value="Genomic_DNA"/>
</dbReference>
<dbReference type="InterPro" id="IPR021927">
    <property type="entry name" value="DUF3540"/>
</dbReference>
<dbReference type="AlphaFoldDB" id="A0A6G6IRI8"/>
<dbReference type="EMBL" id="CP049140">
    <property type="protein sequence ID" value="QIE85587.1"/>
    <property type="molecule type" value="Genomic_DNA"/>
</dbReference>
<protein>
    <submittedName>
        <fullName evidence="2">DUF3540 domain-containing protein</fullName>
    </submittedName>
</protein>
<dbReference type="KEGG" id="pnt:G5B91_04615"/>
<organism evidence="2 3">
    <name type="scientific">Pseudomonas nitroreducens</name>
    <dbReference type="NCBI Taxonomy" id="46680"/>
    <lineage>
        <taxon>Bacteria</taxon>
        <taxon>Pseudomonadati</taxon>
        <taxon>Pseudomonadota</taxon>
        <taxon>Gammaproteobacteria</taxon>
        <taxon>Pseudomonadales</taxon>
        <taxon>Pseudomonadaceae</taxon>
        <taxon>Pseudomonas</taxon>
    </lineage>
</organism>